<dbReference type="RefSeq" id="WP_161709594.1">
    <property type="nucleotide sequence ID" value="NZ_JAABLQ010000003.1"/>
</dbReference>
<organism evidence="10 11">
    <name type="scientific">Pannonibacter tanglangensis</name>
    <dbReference type="NCBI Taxonomy" id="2750084"/>
    <lineage>
        <taxon>Bacteria</taxon>
        <taxon>Pseudomonadati</taxon>
        <taxon>Pseudomonadota</taxon>
        <taxon>Alphaproteobacteria</taxon>
        <taxon>Hyphomicrobiales</taxon>
        <taxon>Stappiaceae</taxon>
        <taxon>Pannonibacter</taxon>
    </lineage>
</organism>
<feature type="transmembrane region" description="Helical" evidence="9">
    <location>
        <begin position="151"/>
        <end position="172"/>
    </location>
</feature>
<accession>A0A7X5JBB0</accession>
<dbReference type="PANTHER" id="PTHR34295:SF4">
    <property type="entry name" value="BIOTIN TRANSPORTER BIOY-RELATED"/>
    <property type="match status" value="1"/>
</dbReference>
<feature type="transmembrane region" description="Helical" evidence="9">
    <location>
        <begin position="82"/>
        <end position="107"/>
    </location>
</feature>
<keyword evidence="4 8" id="KW-1003">Cell membrane</keyword>
<feature type="transmembrane region" description="Helical" evidence="9">
    <location>
        <begin position="119"/>
        <end position="145"/>
    </location>
</feature>
<proteinExistence type="inferred from homology"/>
<evidence type="ECO:0000313" key="10">
    <source>
        <dbReference type="EMBL" id="NBN80296.1"/>
    </source>
</evidence>
<name>A0A7X5JBB0_9HYPH</name>
<evidence type="ECO:0000256" key="5">
    <source>
        <dbReference type="ARBA" id="ARBA00022692"/>
    </source>
</evidence>
<comment type="similarity">
    <text evidence="2 8">Belongs to the BioY family.</text>
</comment>
<protein>
    <recommendedName>
        <fullName evidence="8">Biotin transporter</fullName>
    </recommendedName>
</protein>
<keyword evidence="7 8" id="KW-0472">Membrane</keyword>
<evidence type="ECO:0000256" key="4">
    <source>
        <dbReference type="ARBA" id="ARBA00022475"/>
    </source>
</evidence>
<dbReference type="GO" id="GO:0015225">
    <property type="term" value="F:biotin transmembrane transporter activity"/>
    <property type="evidence" value="ECO:0007669"/>
    <property type="project" value="UniProtKB-UniRule"/>
</dbReference>
<dbReference type="PIRSF" id="PIRSF016661">
    <property type="entry name" value="BioY"/>
    <property type="match status" value="1"/>
</dbReference>
<keyword evidence="3 8" id="KW-0813">Transport</keyword>
<dbReference type="EMBL" id="JAABLQ010000003">
    <property type="protein sequence ID" value="NBN80296.1"/>
    <property type="molecule type" value="Genomic_DNA"/>
</dbReference>
<evidence type="ECO:0000256" key="9">
    <source>
        <dbReference type="SAM" id="Phobius"/>
    </source>
</evidence>
<dbReference type="PANTHER" id="PTHR34295">
    <property type="entry name" value="BIOTIN TRANSPORTER BIOY"/>
    <property type="match status" value="1"/>
</dbReference>
<dbReference type="AlphaFoldDB" id="A0A7X5JBB0"/>
<evidence type="ECO:0000313" key="11">
    <source>
        <dbReference type="Proteomes" id="UP000586722"/>
    </source>
</evidence>
<feature type="transmembrane region" description="Helical" evidence="9">
    <location>
        <begin position="45"/>
        <end position="70"/>
    </location>
</feature>
<dbReference type="Gene3D" id="1.10.1760.20">
    <property type="match status" value="1"/>
</dbReference>
<comment type="subcellular location">
    <subcellularLocation>
        <location evidence="1 8">Cell membrane</location>
        <topology evidence="1 8">Multi-pass membrane protein</topology>
    </subcellularLocation>
</comment>
<reference evidence="11" key="1">
    <citation type="submission" date="2020-01" db="EMBL/GenBank/DDBJ databases">
        <authorList>
            <person name="Fang Y."/>
            <person name="Sun R."/>
            <person name="Nie L."/>
            <person name="He J."/>
            <person name="Hao L."/>
            <person name="Wang L."/>
            <person name="Su S."/>
            <person name="Lv E."/>
            <person name="Zhang Z."/>
            <person name="Xie R."/>
            <person name="Liu H."/>
        </authorList>
    </citation>
    <scope>NUCLEOTIDE SEQUENCE [LARGE SCALE GENOMIC DNA]</scope>
    <source>
        <strain evidence="11">XCT-53</strain>
    </source>
</reference>
<keyword evidence="6 9" id="KW-1133">Transmembrane helix</keyword>
<feature type="transmembrane region" description="Helical" evidence="9">
    <location>
        <begin position="12"/>
        <end position="33"/>
    </location>
</feature>
<gene>
    <name evidence="10" type="ORF">GWI72_18605</name>
</gene>
<evidence type="ECO:0000256" key="3">
    <source>
        <dbReference type="ARBA" id="ARBA00022448"/>
    </source>
</evidence>
<evidence type="ECO:0000256" key="7">
    <source>
        <dbReference type="ARBA" id="ARBA00023136"/>
    </source>
</evidence>
<sequence>MSDTRDHGLVQIAFYAALIAVLGLLPPFPIPFLGGVPITAQSLGIMLAGVMLGPVRGALAVCLFLFLVALGAPLLSGGRGGLAVFAGPSAGFLIGWPVGALVAGLVMQRSRALAVLPSAALASVLGGIGVVYLFGIVGLAVIGGLPLDKAFFGSVVFIPGDLIKVAITAVVAETVARGFPRALVSRT</sequence>
<evidence type="ECO:0000256" key="2">
    <source>
        <dbReference type="ARBA" id="ARBA00010692"/>
    </source>
</evidence>
<keyword evidence="5 9" id="KW-0812">Transmembrane</keyword>
<dbReference type="Proteomes" id="UP000586722">
    <property type="component" value="Unassembled WGS sequence"/>
</dbReference>
<comment type="caution">
    <text evidence="10">The sequence shown here is derived from an EMBL/GenBank/DDBJ whole genome shotgun (WGS) entry which is preliminary data.</text>
</comment>
<evidence type="ECO:0000256" key="8">
    <source>
        <dbReference type="PIRNR" id="PIRNR016661"/>
    </source>
</evidence>
<dbReference type="Pfam" id="PF02632">
    <property type="entry name" value="BioY"/>
    <property type="match status" value="1"/>
</dbReference>
<dbReference type="InterPro" id="IPR003784">
    <property type="entry name" value="BioY"/>
</dbReference>
<dbReference type="GO" id="GO:0005886">
    <property type="term" value="C:plasma membrane"/>
    <property type="evidence" value="ECO:0007669"/>
    <property type="project" value="UniProtKB-SubCell"/>
</dbReference>
<keyword evidence="11" id="KW-1185">Reference proteome</keyword>
<evidence type="ECO:0000256" key="1">
    <source>
        <dbReference type="ARBA" id="ARBA00004651"/>
    </source>
</evidence>
<evidence type="ECO:0000256" key="6">
    <source>
        <dbReference type="ARBA" id="ARBA00022989"/>
    </source>
</evidence>